<protein>
    <submittedName>
        <fullName evidence="2">Uncharacterized protein</fullName>
    </submittedName>
</protein>
<gene>
    <name evidence="2" type="ORF">ABB37_08303</name>
</gene>
<feature type="compositionally biased region" description="Polar residues" evidence="1">
    <location>
        <begin position="419"/>
        <end position="431"/>
    </location>
</feature>
<organism evidence="2 3">
    <name type="scientific">Leptomonas pyrrhocoris</name>
    <name type="common">Firebug parasite</name>
    <dbReference type="NCBI Taxonomy" id="157538"/>
    <lineage>
        <taxon>Eukaryota</taxon>
        <taxon>Discoba</taxon>
        <taxon>Euglenozoa</taxon>
        <taxon>Kinetoplastea</taxon>
        <taxon>Metakinetoplastina</taxon>
        <taxon>Trypanosomatida</taxon>
        <taxon>Trypanosomatidae</taxon>
        <taxon>Leishmaniinae</taxon>
        <taxon>Leptomonas</taxon>
    </lineage>
</organism>
<evidence type="ECO:0000313" key="2">
    <source>
        <dbReference type="EMBL" id="KPA75768.1"/>
    </source>
</evidence>
<dbReference type="AlphaFoldDB" id="A0A0N0DS93"/>
<dbReference type="Proteomes" id="UP000037923">
    <property type="component" value="Unassembled WGS sequence"/>
</dbReference>
<dbReference type="OrthoDB" id="265867at2759"/>
<proteinExistence type="predicted"/>
<reference evidence="2 3" key="1">
    <citation type="submission" date="2015-07" db="EMBL/GenBank/DDBJ databases">
        <title>High-quality genome of monoxenous trypanosomatid Leptomonas pyrrhocoris.</title>
        <authorList>
            <person name="Flegontov P."/>
            <person name="Butenko A."/>
            <person name="Firsov S."/>
            <person name="Vlcek C."/>
            <person name="Logacheva M.D."/>
            <person name="Field M."/>
            <person name="Filatov D."/>
            <person name="Flegontova O."/>
            <person name="Gerasimov E."/>
            <person name="Jackson A.P."/>
            <person name="Kelly S."/>
            <person name="Opperdoes F."/>
            <person name="O'Reilly A."/>
            <person name="Votypka J."/>
            <person name="Yurchenko V."/>
            <person name="Lukes J."/>
        </authorList>
    </citation>
    <scope>NUCLEOTIDE SEQUENCE [LARGE SCALE GENOMIC DNA]</scope>
    <source>
        <strain evidence="2">H10</strain>
    </source>
</reference>
<name>A0A0N0DS93_LEPPY</name>
<feature type="compositionally biased region" description="Polar residues" evidence="1">
    <location>
        <begin position="1"/>
        <end position="13"/>
    </location>
</feature>
<comment type="caution">
    <text evidence="2">The sequence shown here is derived from an EMBL/GenBank/DDBJ whole genome shotgun (WGS) entry which is preliminary data.</text>
</comment>
<accession>A0A0N0DS93</accession>
<sequence length="479" mass="49208">MSIAPNGTNSSAVSGEMDFSGCHTGGPHTDDLSPFSNGLFLSDGVTVGATSRATTAVTTATSLTADAITRTGVTELDTLNEVSGHAAAAAGADQLRFSPPASAMATMAVAAVVASHEHVSRTSTSVLHTAVAAVSDTPPAYTTTTTTEERGGEGACEGFHDSPSMPGPVVGPWGTALATPIPSDDAAATTDSVTLLPVSTDEESCAVHGRQDSVNPAAAAAAAASFLGSQHFARAPLRVHWCCAAHWRAVHRMERGVQAPAAVPATDSDDDVSSAAQDVYCVPAHVKRPLKDHGADVRVSETLLHLWPEEDEAEGHRVTLAVRTLPSFIAVSTSALQRTELPRCEFCGREAVPCATADDEKRGEEEKNGQAGLRGSAGAPVPMRCGTGAVPPSSSPRVTKGPSLLRSGSTPCQRPLHPSNATPTANFSNRTSVSTPMPLSSSTSSMSLWWVEGVCAECTAATCATSLRDAAMLAAVAMF</sequence>
<feature type="region of interest" description="Disordered" evidence="1">
    <location>
        <begin position="356"/>
        <end position="439"/>
    </location>
</feature>
<dbReference type="OMA" id="RMERGVQ"/>
<dbReference type="EMBL" id="LGTL01000023">
    <property type="protein sequence ID" value="KPA75768.1"/>
    <property type="molecule type" value="Genomic_DNA"/>
</dbReference>
<evidence type="ECO:0000313" key="3">
    <source>
        <dbReference type="Proteomes" id="UP000037923"/>
    </source>
</evidence>
<dbReference type="RefSeq" id="XP_015654207.1">
    <property type="nucleotide sequence ID" value="XM_015807258.1"/>
</dbReference>
<keyword evidence="3" id="KW-1185">Reference proteome</keyword>
<dbReference type="VEuPathDB" id="TriTrypDB:LpyrH10_23_0880"/>
<feature type="region of interest" description="Disordered" evidence="1">
    <location>
        <begin position="1"/>
        <end position="25"/>
    </location>
</feature>
<dbReference type="GeneID" id="26908588"/>
<evidence type="ECO:0000256" key="1">
    <source>
        <dbReference type="SAM" id="MobiDB-lite"/>
    </source>
</evidence>
<feature type="compositionally biased region" description="Basic and acidic residues" evidence="1">
    <location>
        <begin position="358"/>
        <end position="368"/>
    </location>
</feature>